<name>A0A3N2DJL7_9GAMM</name>
<evidence type="ECO:0000313" key="3">
    <source>
        <dbReference type="EMBL" id="ROR99975.1"/>
    </source>
</evidence>
<evidence type="ECO:0000313" key="4">
    <source>
        <dbReference type="Proteomes" id="UP000275394"/>
    </source>
</evidence>
<dbReference type="PANTHER" id="PTHR43777:SF1">
    <property type="entry name" value="MOLYBDENUM COFACTOR CYTIDYLYLTRANSFERASE"/>
    <property type="match status" value="1"/>
</dbReference>
<dbReference type="SUPFAM" id="SSF53448">
    <property type="entry name" value="Nucleotide-diphospho-sugar transferases"/>
    <property type="match status" value="1"/>
</dbReference>
<dbReference type="Pfam" id="PF12804">
    <property type="entry name" value="NTP_transf_3"/>
    <property type="match status" value="1"/>
</dbReference>
<reference evidence="3 4" key="1">
    <citation type="submission" date="2018-11" db="EMBL/GenBank/DDBJ databases">
        <title>Genomic Encyclopedia of Type Strains, Phase IV (KMG-IV): sequencing the most valuable type-strain genomes for metagenomic binning, comparative biology and taxonomic classification.</title>
        <authorList>
            <person name="Goeker M."/>
        </authorList>
    </citation>
    <scope>NUCLEOTIDE SEQUENCE [LARGE SCALE GENOMIC DNA]</scope>
    <source>
        <strain evidence="3 4">DSM 100316</strain>
    </source>
</reference>
<dbReference type="Gene3D" id="3.90.550.10">
    <property type="entry name" value="Spore Coat Polysaccharide Biosynthesis Protein SpsA, Chain A"/>
    <property type="match status" value="1"/>
</dbReference>
<dbReference type="RefSeq" id="WP_123712975.1">
    <property type="nucleotide sequence ID" value="NZ_RKHR01000005.1"/>
</dbReference>
<keyword evidence="1" id="KW-0460">Magnesium</keyword>
<dbReference type="AlphaFoldDB" id="A0A3N2DJL7"/>
<dbReference type="Proteomes" id="UP000275394">
    <property type="component" value="Unassembled WGS sequence"/>
</dbReference>
<dbReference type="OrthoDB" id="5298023at2"/>
<keyword evidence="3" id="KW-0548">Nucleotidyltransferase</keyword>
<gene>
    <name evidence="3" type="ORF">EDC56_2610</name>
</gene>
<keyword evidence="3" id="KW-0808">Transferase</keyword>
<dbReference type="EMBL" id="RKHR01000005">
    <property type="protein sequence ID" value="ROR99975.1"/>
    <property type="molecule type" value="Genomic_DNA"/>
</dbReference>
<accession>A0A3N2DJL7</accession>
<evidence type="ECO:0000259" key="2">
    <source>
        <dbReference type="Pfam" id="PF12804"/>
    </source>
</evidence>
<evidence type="ECO:0000256" key="1">
    <source>
        <dbReference type="ARBA" id="ARBA00022842"/>
    </source>
</evidence>
<dbReference type="InterPro" id="IPR029044">
    <property type="entry name" value="Nucleotide-diphossugar_trans"/>
</dbReference>
<protein>
    <submittedName>
        <fullName evidence="3">Molybdenum cofactor cytidylyltransferase</fullName>
    </submittedName>
</protein>
<comment type="caution">
    <text evidence="3">The sequence shown here is derived from an EMBL/GenBank/DDBJ whole genome shotgun (WGS) entry which is preliminary data.</text>
</comment>
<organism evidence="3 4">
    <name type="scientific">Sinobacterium caligoides</name>
    <dbReference type="NCBI Taxonomy" id="933926"/>
    <lineage>
        <taxon>Bacteria</taxon>
        <taxon>Pseudomonadati</taxon>
        <taxon>Pseudomonadota</taxon>
        <taxon>Gammaproteobacteria</taxon>
        <taxon>Cellvibrionales</taxon>
        <taxon>Spongiibacteraceae</taxon>
        <taxon>Sinobacterium</taxon>
    </lineage>
</organism>
<dbReference type="PANTHER" id="PTHR43777">
    <property type="entry name" value="MOLYBDENUM COFACTOR CYTIDYLYLTRANSFERASE"/>
    <property type="match status" value="1"/>
</dbReference>
<dbReference type="GO" id="GO:0016779">
    <property type="term" value="F:nucleotidyltransferase activity"/>
    <property type="evidence" value="ECO:0007669"/>
    <property type="project" value="UniProtKB-KW"/>
</dbReference>
<sequence length="208" mass="22945">MSENCLSADKVKIGAVVLAAGHSRRFEGNKLLLRMEDGRTMLEVVVGHLLRLDTVVAVVVARANLELIDLCQQLQVETIFIESIGETEKRDMSVSARAAANYAIEQRWVGMLLCLADMPFIGSDTYQEMIRQKGLSRASFKGRPGHPVFFPADLLPGFSQLSGDVGAKAILDSNADQLSLIDMDDAGVLFDIDTREQWDVLMKRYVVG</sequence>
<dbReference type="InterPro" id="IPR025877">
    <property type="entry name" value="MobA-like_NTP_Trfase"/>
</dbReference>
<proteinExistence type="predicted"/>
<feature type="domain" description="MobA-like NTP transferase" evidence="2">
    <location>
        <begin position="15"/>
        <end position="174"/>
    </location>
</feature>
<keyword evidence="4" id="KW-1185">Reference proteome</keyword>
<dbReference type="CDD" id="cd04182">
    <property type="entry name" value="GT_2_like_f"/>
    <property type="match status" value="1"/>
</dbReference>